<keyword evidence="6" id="KW-0165">Cleavage on pair of basic residues</keyword>
<feature type="compositionally biased region" description="Low complexity" evidence="17">
    <location>
        <begin position="337"/>
        <end position="364"/>
    </location>
</feature>
<evidence type="ECO:0000256" key="6">
    <source>
        <dbReference type="ARBA" id="ARBA00022685"/>
    </source>
</evidence>
<evidence type="ECO:0000313" key="21">
    <source>
        <dbReference type="EMBL" id="CDI51561.1"/>
    </source>
</evidence>
<dbReference type="SUPFAM" id="SSF88713">
    <property type="entry name" value="Glycoside hydrolase/deacetylase"/>
    <property type="match status" value="1"/>
</dbReference>
<evidence type="ECO:0000256" key="1">
    <source>
        <dbReference type="ARBA" id="ARBA00001941"/>
    </source>
</evidence>
<keyword evidence="19" id="KW-0732">Signal</keyword>
<reference evidence="21" key="1">
    <citation type="journal article" date="2014" name="Genome Biol. Evol.">
        <title>Gene Loss Rather Than Gene Gain Is Associated with a Host Jump from Monocots to Dicots in the Smut Fungus Melanopsichium pennsylvanicum.</title>
        <authorList>
            <person name="Sharma R."/>
            <person name="Mishra B."/>
            <person name="Runge F."/>
            <person name="Thines M."/>
        </authorList>
    </citation>
    <scope>NUCLEOTIDE SEQUENCE</scope>
    <source>
        <strain evidence="21">4</strain>
    </source>
</reference>
<keyword evidence="5" id="KW-0147">Chitin-binding</keyword>
<evidence type="ECO:0000259" key="20">
    <source>
        <dbReference type="PROSITE" id="PS51677"/>
    </source>
</evidence>
<proteinExistence type="inferred from homology"/>
<dbReference type="InterPro" id="IPR011330">
    <property type="entry name" value="Glyco_hydro/deAcase_b/a-brl"/>
</dbReference>
<feature type="domain" description="NodB homology" evidence="20">
    <location>
        <begin position="105"/>
        <end position="302"/>
    </location>
</feature>
<dbReference type="GO" id="GO:0005886">
    <property type="term" value="C:plasma membrane"/>
    <property type="evidence" value="ECO:0007669"/>
    <property type="project" value="UniProtKB-SubCell"/>
</dbReference>
<keyword evidence="10" id="KW-0449">Lipoprotein</keyword>
<evidence type="ECO:0000256" key="19">
    <source>
        <dbReference type="SAM" id="SignalP"/>
    </source>
</evidence>
<dbReference type="EC" id="3.5.1.41" evidence="13"/>
<evidence type="ECO:0000256" key="3">
    <source>
        <dbReference type="ARBA" id="ARBA00010973"/>
    </source>
</evidence>
<feature type="region of interest" description="Disordered" evidence="17">
    <location>
        <begin position="337"/>
        <end position="401"/>
    </location>
</feature>
<dbReference type="GO" id="GO:0006032">
    <property type="term" value="P:chitin catabolic process"/>
    <property type="evidence" value="ECO:0007669"/>
    <property type="project" value="UniProtKB-KW"/>
</dbReference>
<name>A0A077QXZ6_9BASI</name>
<evidence type="ECO:0000256" key="9">
    <source>
        <dbReference type="ARBA" id="ARBA00023285"/>
    </source>
</evidence>
<dbReference type="Pfam" id="PF01522">
    <property type="entry name" value="Polysacc_deac_1"/>
    <property type="match status" value="1"/>
</dbReference>
<dbReference type="InterPro" id="IPR050248">
    <property type="entry name" value="Polysacc_deacetylase_ArnD"/>
</dbReference>
<accession>A0A077QXZ6</accession>
<organism evidence="21">
    <name type="scientific">Melanopsichium pennsylvanicum 4</name>
    <dbReference type="NCBI Taxonomy" id="1398559"/>
    <lineage>
        <taxon>Eukaryota</taxon>
        <taxon>Fungi</taxon>
        <taxon>Dikarya</taxon>
        <taxon>Basidiomycota</taxon>
        <taxon>Ustilaginomycotina</taxon>
        <taxon>Ustilaginomycetes</taxon>
        <taxon>Ustilaginales</taxon>
        <taxon>Ustilaginaceae</taxon>
        <taxon>Melanopsichium</taxon>
    </lineage>
</organism>
<evidence type="ECO:0000256" key="8">
    <source>
        <dbReference type="ARBA" id="ARBA00023277"/>
    </source>
</evidence>
<comment type="catalytic activity">
    <reaction evidence="14">
        <text>[(1-&gt;4)-N-acetyl-beta-D-glucosaminyl](n) + n H2O = chitosan + n acetate</text>
        <dbReference type="Rhea" id="RHEA:10464"/>
        <dbReference type="Rhea" id="RHEA-COMP:9593"/>
        <dbReference type="Rhea" id="RHEA-COMP:9597"/>
        <dbReference type="ChEBI" id="CHEBI:15377"/>
        <dbReference type="ChEBI" id="CHEBI:17029"/>
        <dbReference type="ChEBI" id="CHEBI:30089"/>
        <dbReference type="ChEBI" id="CHEBI:57704"/>
        <dbReference type="EC" id="3.5.1.41"/>
    </reaction>
    <physiologicalReaction direction="left-to-right" evidence="14">
        <dbReference type="Rhea" id="RHEA:10465"/>
    </physiologicalReaction>
</comment>
<evidence type="ECO:0000256" key="14">
    <source>
        <dbReference type="ARBA" id="ARBA00048494"/>
    </source>
</evidence>
<dbReference type="GO" id="GO:0000272">
    <property type="term" value="P:polysaccharide catabolic process"/>
    <property type="evidence" value="ECO:0007669"/>
    <property type="project" value="UniProtKB-KW"/>
</dbReference>
<evidence type="ECO:0000256" key="5">
    <source>
        <dbReference type="ARBA" id="ARBA00022669"/>
    </source>
</evidence>
<comment type="subcellular location">
    <subcellularLocation>
        <location evidence="2">Cell membrane</location>
        <topology evidence="2">Lipid-anchor</topology>
        <topology evidence="2">GPI-anchor</topology>
    </subcellularLocation>
</comment>
<keyword evidence="4" id="KW-0325">Glycoprotein</keyword>
<evidence type="ECO:0000256" key="2">
    <source>
        <dbReference type="ARBA" id="ARBA00004609"/>
    </source>
</evidence>
<evidence type="ECO:0000256" key="18">
    <source>
        <dbReference type="SAM" id="Phobius"/>
    </source>
</evidence>
<dbReference type="InterPro" id="IPR002509">
    <property type="entry name" value="NODB_dom"/>
</dbReference>
<dbReference type="GO" id="GO:0098552">
    <property type="term" value="C:side of membrane"/>
    <property type="evidence" value="ECO:0007669"/>
    <property type="project" value="UniProtKB-KW"/>
</dbReference>
<feature type="chain" id="PRO_5001722627" description="Chitin deacetylase 3" evidence="19">
    <location>
        <begin position="17"/>
        <end position="429"/>
    </location>
</feature>
<feature type="compositionally biased region" description="Low complexity" evidence="17">
    <location>
        <begin position="388"/>
        <end position="401"/>
    </location>
</feature>
<keyword evidence="7" id="KW-0146">Chitin degradation</keyword>
<evidence type="ECO:0000256" key="12">
    <source>
        <dbReference type="ARBA" id="ARBA00023326"/>
    </source>
</evidence>
<evidence type="ECO:0000256" key="17">
    <source>
        <dbReference type="SAM" id="MobiDB-lite"/>
    </source>
</evidence>
<keyword evidence="18" id="KW-0472">Membrane</keyword>
<dbReference type="FunFam" id="3.20.20.370:FF:000009">
    <property type="entry name" value="Chitin deacetylase"/>
    <property type="match status" value="1"/>
</dbReference>
<keyword evidence="12" id="KW-0624">Polysaccharide degradation</keyword>
<dbReference type="GO" id="GO:0071555">
    <property type="term" value="P:cell wall organization"/>
    <property type="evidence" value="ECO:0007669"/>
    <property type="project" value="UniProtKB-KW"/>
</dbReference>
<keyword evidence="8" id="KW-0119">Carbohydrate metabolism</keyword>
<dbReference type="PANTHER" id="PTHR10587">
    <property type="entry name" value="GLYCOSYL TRANSFERASE-RELATED"/>
    <property type="match status" value="1"/>
</dbReference>
<dbReference type="AlphaFoldDB" id="A0A077QXZ6"/>
<evidence type="ECO:0000256" key="11">
    <source>
        <dbReference type="ARBA" id="ARBA00023316"/>
    </source>
</evidence>
<evidence type="ECO:0000256" key="13">
    <source>
        <dbReference type="ARBA" id="ARBA00024056"/>
    </source>
</evidence>
<dbReference type="GO" id="GO:0004099">
    <property type="term" value="F:chitin deacetylase activity"/>
    <property type="evidence" value="ECO:0007669"/>
    <property type="project" value="UniProtKB-EC"/>
</dbReference>
<keyword evidence="18" id="KW-1133">Transmembrane helix</keyword>
<evidence type="ECO:0000256" key="7">
    <source>
        <dbReference type="ARBA" id="ARBA00023024"/>
    </source>
</evidence>
<dbReference type="GO" id="GO:0009272">
    <property type="term" value="P:fungal-type cell wall biogenesis"/>
    <property type="evidence" value="ECO:0007669"/>
    <property type="project" value="UniProtKB-ARBA"/>
</dbReference>
<comment type="function">
    <text evidence="15">Hydrolyzes the N-acetamido groups of N-acetyl-D-glucosamine residues in chitin to form chitosan and acetate. Chitosan is required to anchor melanin to the cell wall, for maintenance of cell wall integrity, and for proper cytokinesis. Chitosan offers an advantage during infection as it is less readily detected than chitin by host immunosurveillance mechanisms.</text>
</comment>
<dbReference type="PANTHER" id="PTHR10587:SF135">
    <property type="entry name" value="CHITIN DEACETYLASE 3"/>
    <property type="match status" value="1"/>
</dbReference>
<sequence>MLRLLLLATFAGSAIAGDFTVSIRPRQTNNYPPALAVPTAAETPKEWLDALQAATAAGKIPNIAPAMNQGGNIVYANNVGFDQATCSWTVTKCVSKNDIVNAPDNHMAIGFDDGPTSKSDDLYSFLNQYNQSATHFMIGSNVLSYPQQFSHAVKEGNQHFAVHTWSHQLCTTLTNQQVVAELGWTMQIIADYSGGYIPKFWRPPQGDVDNRVRAIAEEIFGLTNVLWNHDTNDWCLNDQGGSECPNVDPGKDVASVAAAVQSGIHGAKSPGLIMLEHELTHASIKIFKDYYPSIKGLGWTPGNVADLFNMPWYKNAWNNQSPALNGTVLQTFTLESSDANDTSSSTSSARAPSTSAASTTPSSSIQAHVSTSNSAKGSTRAQGTTAAFTSPTSSLSKGSSTSGASTFAPGGSLGFAGLAFVAIIAANLL</sequence>
<dbReference type="EMBL" id="HG529509">
    <property type="protein sequence ID" value="CDI51561.1"/>
    <property type="molecule type" value="Genomic_DNA"/>
</dbReference>
<keyword evidence="18" id="KW-0812">Transmembrane</keyword>
<dbReference type="PROSITE" id="PS51677">
    <property type="entry name" value="NODB"/>
    <property type="match status" value="1"/>
</dbReference>
<feature type="signal peptide" evidence="19">
    <location>
        <begin position="1"/>
        <end position="16"/>
    </location>
</feature>
<dbReference type="Gene3D" id="3.20.20.370">
    <property type="entry name" value="Glycoside hydrolase/deacetylase"/>
    <property type="match status" value="1"/>
</dbReference>
<evidence type="ECO:0000256" key="4">
    <source>
        <dbReference type="ARBA" id="ARBA00022622"/>
    </source>
</evidence>
<evidence type="ECO:0000256" key="10">
    <source>
        <dbReference type="ARBA" id="ARBA00023288"/>
    </source>
</evidence>
<protein>
    <recommendedName>
        <fullName evidence="16">Chitin deacetylase 3</fullName>
        <ecNumber evidence="13">3.5.1.41</ecNumber>
    </recommendedName>
</protein>
<evidence type="ECO:0000256" key="16">
    <source>
        <dbReference type="ARBA" id="ARBA00072867"/>
    </source>
</evidence>
<keyword evidence="9" id="KW-0170">Cobalt</keyword>
<dbReference type="GO" id="GO:0008061">
    <property type="term" value="F:chitin binding"/>
    <property type="evidence" value="ECO:0007669"/>
    <property type="project" value="UniProtKB-KW"/>
</dbReference>
<comment type="similarity">
    <text evidence="3">Belongs to the polysaccharide deacetylase family.</text>
</comment>
<evidence type="ECO:0000256" key="15">
    <source>
        <dbReference type="ARBA" id="ARBA00060132"/>
    </source>
</evidence>
<comment type="cofactor">
    <cofactor evidence="1">
        <name>Co(2+)</name>
        <dbReference type="ChEBI" id="CHEBI:48828"/>
    </cofactor>
</comment>
<keyword evidence="11" id="KW-0961">Cell wall biogenesis/degradation</keyword>
<feature type="transmembrane region" description="Helical" evidence="18">
    <location>
        <begin position="407"/>
        <end position="428"/>
    </location>
</feature>
<feature type="compositionally biased region" description="Polar residues" evidence="17">
    <location>
        <begin position="365"/>
        <end position="387"/>
    </location>
</feature>
<keyword evidence="4" id="KW-0336">GPI-anchor</keyword>